<comment type="similarity">
    <text evidence="2">Belongs to the peptidase C19 family.</text>
</comment>
<dbReference type="GO" id="GO:0031647">
    <property type="term" value="P:regulation of protein stability"/>
    <property type="evidence" value="ECO:0000318"/>
    <property type="project" value="GO_Central"/>
</dbReference>
<feature type="compositionally biased region" description="Low complexity" evidence="9">
    <location>
        <begin position="94"/>
        <end position="110"/>
    </location>
</feature>
<dbReference type="eggNOG" id="KOG1865">
    <property type="taxonomic scope" value="Eukaryota"/>
</dbReference>
<dbReference type="Bgee" id="ENSOANG00000003278">
    <property type="expression patterns" value="Expressed in testis and 7 other cell types or tissues"/>
</dbReference>
<evidence type="ECO:0000259" key="10">
    <source>
        <dbReference type="PROSITE" id="PS50235"/>
    </source>
</evidence>
<evidence type="ECO:0000256" key="8">
    <source>
        <dbReference type="ARBA" id="ARBA00022807"/>
    </source>
</evidence>
<sequence>MGRRVQRPLVSEGGSGLRRRRRLLTRRRRRRRQRRRCPDGGTSLSPAGRLSLCAAAIAADGGGGSDEQSPILTQQWSFFTSATLSLSARQTQPDSSVPSSSEDMDSGSASWGPVSSLTDGPKHIVSLGTVNNPAIYASPSVSDKPKPSAQKDQSTGDGIAPPQKVLFPAEKIFLKWQQTHRVGAGLQNLGNTCFVNAALQCLTYTPPLANYMLSHEHSKTCHEQGFCMMCTMQAHITQALTNPGHVIKPVPIINDLRRIAKHFRFGSQEDAHEFLRYTVDAMQKACLNGSTKLDRYSQATTLVCQIFGGYLRSRVKCMNCKGVSDTFDPYLDIPLEIKAAQSVNKALEQFVKPEQLDGENSYKCSKCKKMVPASKRFTVHRSSNVLTLSLKRFANFSGGKIAKDVKYPEYLDIRPYMSQPNGEPIIYVLYAVLVHTGFSCHAGHYFCYIKASNGQWYQMNDSIVSTSDIRAVLNQQAYVLFYIRSYDVKNGGEHTHSIHTPGQSSPRPVINQRVVNSKQAGSGFIGPQLPPHMIKQNSNHLNGNGPLKENPSSSVASASNSNLNRASPAPTSTIQNWTVNRPSIIPEPPKKPKITISIHNNKLPVRQGQAPANLHNSSLETLNKPLPSSTVTNSSAIQSTSNASTMSVATKVSKQIVPGESCSKPVMNGDSKMNSNLLVPYGAESSEESDEESKGLGKENGLSKPFNGLLTGNGVGTLQNSSSCQDAEDESSQHELPETVTVNGANSIACDLKENGLVFDDSTCQVKPAIHTENPFSKTNGLHEKMVTAPLPLLPEDRNVESLRFNSKLKSPTDDISATGTEKTPEDGHSTDVVTSSNNILAHEQLEKVSGSLGNKIKKAFQPSDPDAIGNKEEIPDSITAETEAPHPDVGGHCSTNKRSSSSEEEPFPNVCDSGNHTNESIGLPQEATGSAKENSLNAAPLVVTVANLGQTPLVDSDQCDTNELLVLSSTEKCKEMKDVSKNKDTSTNELPVAQLEKVSENHFSKGTEPGSSGSRCEENKVRQKVKGHSPAKEKTSTPQKVDKGHYRNRRGHSSSGERARQSRSKMENHYSKKRHSYSREGAKQDRYKSEHCNGNKYRPFYNERSSPNNRRSLGKYYHYRSRSRGKSEQERSRYYHSKREQSWSKEKYYPDTMRRWDKCRYYNDYYPSYAARDSRDWRAFHSDRDYDKTSQYNRSHKDYYKGRWSRDPGIKEKEKHHFSSPRINPYYCSSLHLHEKYSPEKNALVAEENSFNLPSQCHKHENAKERKRKLGSVESSESELEKKPRKNLQNEPLEEQKVKKHKKSKKKKKSKDKHRDKDYKFNMFGSCSDSEVNKYKKKKKKKKKHAKKSEDCTEHSDLHRVEISKLETDSNSKNQEKKESFSLKDGMPSENCQKHNSKRPLEEDGGLLQKAKHLGMEGQEDGCHPTEFDQDSECSTEAIPNTA</sequence>
<dbReference type="Ensembl" id="ENSOANT00000005201.3">
    <property type="protein sequence ID" value="ENSOANP00000005200.3"/>
    <property type="gene ID" value="ENSOANG00000003278.3"/>
</dbReference>
<dbReference type="FunFam" id="3.90.70.10:FF:000016">
    <property type="entry name" value="Ubiquitin carboxyl-terminal hydrolase 36"/>
    <property type="match status" value="1"/>
</dbReference>
<feature type="compositionally biased region" description="Basic and acidic residues" evidence="9">
    <location>
        <begin position="1078"/>
        <end position="1094"/>
    </location>
</feature>
<dbReference type="InterPro" id="IPR028889">
    <property type="entry name" value="USP"/>
</dbReference>
<evidence type="ECO:0000256" key="1">
    <source>
        <dbReference type="ARBA" id="ARBA00000707"/>
    </source>
</evidence>
<dbReference type="PANTHER" id="PTHR24006:SF727">
    <property type="entry name" value="UBIQUITIN CARBOXYL-TERMINAL HYDROLASE 42"/>
    <property type="match status" value="1"/>
</dbReference>
<protein>
    <recommendedName>
        <fullName evidence="3">ubiquitinyl hydrolase 1</fullName>
        <ecNumber evidence="3">3.4.19.12</ecNumber>
    </recommendedName>
</protein>
<dbReference type="OMA" id="YGGRPYK"/>
<dbReference type="InterPro" id="IPR018200">
    <property type="entry name" value="USP_CS"/>
</dbReference>
<dbReference type="GO" id="GO:0042981">
    <property type="term" value="P:regulation of apoptotic process"/>
    <property type="evidence" value="ECO:0000318"/>
    <property type="project" value="GO_Central"/>
</dbReference>
<reference evidence="11" key="2">
    <citation type="submission" date="2025-08" db="UniProtKB">
        <authorList>
            <consortium name="Ensembl"/>
        </authorList>
    </citation>
    <scope>IDENTIFICATION</scope>
    <source>
        <strain evidence="11">Glennie</strain>
    </source>
</reference>
<feature type="region of interest" description="Disordered" evidence="9">
    <location>
        <begin position="971"/>
        <end position="1135"/>
    </location>
</feature>
<dbReference type="GO" id="GO:0006508">
    <property type="term" value="P:proteolysis"/>
    <property type="evidence" value="ECO:0007669"/>
    <property type="project" value="UniProtKB-KW"/>
</dbReference>
<dbReference type="InParanoid" id="F7B8B9"/>
<proteinExistence type="inferred from homology"/>
<feature type="compositionally biased region" description="Low complexity" evidence="9">
    <location>
        <begin position="707"/>
        <end position="718"/>
    </location>
</feature>
<dbReference type="SUPFAM" id="SSF54001">
    <property type="entry name" value="Cysteine proteinases"/>
    <property type="match status" value="1"/>
</dbReference>
<feature type="region of interest" description="Disordered" evidence="9">
    <location>
        <begin position="530"/>
        <end position="574"/>
    </location>
</feature>
<dbReference type="PROSITE" id="PS00973">
    <property type="entry name" value="USP_2"/>
    <property type="match status" value="1"/>
</dbReference>
<dbReference type="EC" id="3.4.19.12" evidence="3"/>
<feature type="compositionally biased region" description="Basic residues" evidence="9">
    <location>
        <begin position="1336"/>
        <end position="1348"/>
    </location>
</feature>
<reference evidence="11" key="3">
    <citation type="submission" date="2025-09" db="UniProtKB">
        <authorList>
            <consortium name="Ensembl"/>
        </authorList>
    </citation>
    <scope>IDENTIFICATION</scope>
    <source>
        <strain evidence="11">Glennie</strain>
    </source>
</reference>
<evidence type="ECO:0000256" key="6">
    <source>
        <dbReference type="ARBA" id="ARBA00022786"/>
    </source>
</evidence>
<feature type="region of interest" description="Disordered" evidence="9">
    <location>
        <begin position="1"/>
        <end position="45"/>
    </location>
</feature>
<feature type="compositionally biased region" description="Basic and acidic residues" evidence="9">
    <location>
        <begin position="1056"/>
        <end position="1071"/>
    </location>
</feature>
<feature type="region of interest" description="Disordered" evidence="9">
    <location>
        <begin position="682"/>
        <end position="740"/>
    </location>
</feature>
<dbReference type="Gene3D" id="3.90.70.10">
    <property type="entry name" value="Cysteine proteinases"/>
    <property type="match status" value="1"/>
</dbReference>
<feature type="region of interest" description="Disordered" evidence="9">
    <location>
        <begin position="882"/>
        <end position="934"/>
    </location>
</feature>
<feature type="region of interest" description="Disordered" evidence="9">
    <location>
        <begin position="136"/>
        <end position="161"/>
    </location>
</feature>
<evidence type="ECO:0000256" key="4">
    <source>
        <dbReference type="ARBA" id="ARBA00022553"/>
    </source>
</evidence>
<dbReference type="MEROPS" id="C19.048"/>
<dbReference type="InterPro" id="IPR001394">
    <property type="entry name" value="Peptidase_C19_UCH"/>
</dbReference>
<keyword evidence="6" id="KW-0833">Ubl conjugation pathway</keyword>
<name>F7B8B9_ORNAN</name>
<feature type="region of interest" description="Disordered" evidence="9">
    <location>
        <begin position="89"/>
        <end position="115"/>
    </location>
</feature>
<evidence type="ECO:0000313" key="12">
    <source>
        <dbReference type="Proteomes" id="UP000002279"/>
    </source>
</evidence>
<keyword evidence="5" id="KW-0645">Protease</keyword>
<dbReference type="Proteomes" id="UP000002279">
    <property type="component" value="Chromosome 2"/>
</dbReference>
<feature type="region of interest" description="Disordered" evidence="9">
    <location>
        <begin position="1256"/>
        <end position="1444"/>
    </location>
</feature>
<dbReference type="PROSITE" id="PS00972">
    <property type="entry name" value="USP_1"/>
    <property type="match status" value="1"/>
</dbReference>
<dbReference type="GO" id="GO:0005829">
    <property type="term" value="C:cytosol"/>
    <property type="evidence" value="ECO:0000318"/>
    <property type="project" value="GO_Central"/>
</dbReference>
<dbReference type="GO" id="GO:0005634">
    <property type="term" value="C:nucleus"/>
    <property type="evidence" value="ECO:0000318"/>
    <property type="project" value="GO_Central"/>
</dbReference>
<reference evidence="11 12" key="1">
    <citation type="journal article" date="2008" name="Nature">
        <title>Genome analysis of the platypus reveals unique signatures of evolution.</title>
        <authorList>
            <person name="Warren W.C."/>
            <person name="Hillier L.W."/>
            <person name="Marshall Graves J.A."/>
            <person name="Birney E."/>
            <person name="Ponting C.P."/>
            <person name="Grutzner F."/>
            <person name="Belov K."/>
            <person name="Miller W."/>
            <person name="Clarke L."/>
            <person name="Chinwalla A.T."/>
            <person name="Yang S.P."/>
            <person name="Heger A."/>
            <person name="Locke D.P."/>
            <person name="Miethke P."/>
            <person name="Waters P.D."/>
            <person name="Veyrunes F."/>
            <person name="Fulton L."/>
            <person name="Fulton B."/>
            <person name="Graves T."/>
            <person name="Wallis J."/>
            <person name="Puente X.S."/>
            <person name="Lopez-Otin C."/>
            <person name="Ordonez G.R."/>
            <person name="Eichler E.E."/>
            <person name="Chen L."/>
            <person name="Cheng Z."/>
            <person name="Deakin J.E."/>
            <person name="Alsop A."/>
            <person name="Thompson K."/>
            <person name="Kirby P."/>
            <person name="Papenfuss A.T."/>
            <person name="Wakefield M.J."/>
            <person name="Olender T."/>
            <person name="Lancet D."/>
            <person name="Huttley G.A."/>
            <person name="Smit A.F."/>
            <person name="Pask A."/>
            <person name="Temple-Smith P."/>
            <person name="Batzer M.A."/>
            <person name="Walker J.A."/>
            <person name="Konkel M.K."/>
            <person name="Harris R.S."/>
            <person name="Whittington C.M."/>
            <person name="Wong E.S."/>
            <person name="Gemmell N.J."/>
            <person name="Buschiazzo E."/>
            <person name="Vargas Jentzsch I.M."/>
            <person name="Merkel A."/>
            <person name="Schmitz J."/>
            <person name="Zemann A."/>
            <person name="Churakov G."/>
            <person name="Kriegs J.O."/>
            <person name="Brosius J."/>
            <person name="Murchison E.P."/>
            <person name="Sachidanandam R."/>
            <person name="Smith C."/>
            <person name="Hannon G.J."/>
            <person name="Tsend-Ayush E."/>
            <person name="McMillan D."/>
            <person name="Attenborough R."/>
            <person name="Rens W."/>
            <person name="Ferguson-Smith M."/>
            <person name="Lefevre C.M."/>
            <person name="Sharp J.A."/>
            <person name="Nicholas K.R."/>
            <person name="Ray D.A."/>
            <person name="Kube M."/>
            <person name="Reinhardt R."/>
            <person name="Pringle T.H."/>
            <person name="Taylor J."/>
            <person name="Jones R.C."/>
            <person name="Nixon B."/>
            <person name="Dacheux J.L."/>
            <person name="Niwa H."/>
            <person name="Sekita Y."/>
            <person name="Huang X."/>
            <person name="Stark A."/>
            <person name="Kheradpour P."/>
            <person name="Kellis M."/>
            <person name="Flicek P."/>
            <person name="Chen Y."/>
            <person name="Webber C."/>
            <person name="Hardison R."/>
            <person name="Nelson J."/>
            <person name="Hallsworth-Pepin K."/>
            <person name="Delehaunty K."/>
            <person name="Markovic C."/>
            <person name="Minx P."/>
            <person name="Feng Y."/>
            <person name="Kremitzki C."/>
            <person name="Mitreva M."/>
            <person name="Glasscock J."/>
            <person name="Wylie T."/>
            <person name="Wohldmann P."/>
            <person name="Thiru P."/>
            <person name="Nhan M.N."/>
            <person name="Pohl C.S."/>
            <person name="Smith S.M."/>
            <person name="Hou S."/>
            <person name="Nefedov M."/>
            <person name="de Jong P.J."/>
            <person name="Renfree M.B."/>
            <person name="Mardis E.R."/>
            <person name="Wilson R.K."/>
        </authorList>
    </citation>
    <scope>NUCLEOTIDE SEQUENCE [LARGE SCALE GENOMIC DNA]</scope>
    <source>
        <strain evidence="11 12">Glennie</strain>
    </source>
</reference>
<keyword evidence="4" id="KW-0597">Phosphoprotein</keyword>
<comment type="catalytic activity">
    <reaction evidence="1">
        <text>Thiol-dependent hydrolysis of ester, thioester, amide, peptide and isopeptide bonds formed by the C-terminal Gly of ubiquitin (a 76-residue protein attached to proteins as an intracellular targeting signal).</text>
        <dbReference type="EC" id="3.4.19.12"/>
    </reaction>
</comment>
<dbReference type="CDD" id="cd02661">
    <property type="entry name" value="Peptidase_C19E"/>
    <property type="match status" value="1"/>
</dbReference>
<evidence type="ECO:0000256" key="3">
    <source>
        <dbReference type="ARBA" id="ARBA00012759"/>
    </source>
</evidence>
<dbReference type="GO" id="GO:0004843">
    <property type="term" value="F:cysteine-type deubiquitinase activity"/>
    <property type="evidence" value="ECO:0000318"/>
    <property type="project" value="GO_Central"/>
</dbReference>
<evidence type="ECO:0000256" key="5">
    <source>
        <dbReference type="ARBA" id="ARBA00022670"/>
    </source>
</evidence>
<evidence type="ECO:0000313" key="11">
    <source>
        <dbReference type="Ensembl" id="ENSOANP00000005200.3"/>
    </source>
</evidence>
<feature type="compositionally biased region" description="Basic residues" evidence="9">
    <location>
        <begin position="1299"/>
        <end position="1313"/>
    </location>
</feature>
<keyword evidence="12" id="KW-1185">Reference proteome</keyword>
<evidence type="ECO:0000256" key="7">
    <source>
        <dbReference type="ARBA" id="ARBA00022801"/>
    </source>
</evidence>
<dbReference type="HOGENOM" id="CLU_005541_1_0_1"/>
<accession>F7B8B9</accession>
<dbReference type="PROSITE" id="PS50235">
    <property type="entry name" value="USP_3"/>
    <property type="match status" value="1"/>
</dbReference>
<feature type="region of interest" description="Disordered" evidence="9">
    <location>
        <begin position="807"/>
        <end position="833"/>
    </location>
</feature>
<evidence type="ECO:0000256" key="9">
    <source>
        <dbReference type="SAM" id="MobiDB-lite"/>
    </source>
</evidence>
<feature type="compositionally biased region" description="Basic and acidic residues" evidence="9">
    <location>
        <begin position="1126"/>
        <end position="1135"/>
    </location>
</feature>
<dbReference type="GO" id="GO:0016579">
    <property type="term" value="P:protein deubiquitination"/>
    <property type="evidence" value="ECO:0007669"/>
    <property type="project" value="Ensembl"/>
</dbReference>
<dbReference type="GeneTree" id="ENSGT00940000154596"/>
<keyword evidence="8" id="KW-0788">Thiol protease</keyword>
<dbReference type="FunCoup" id="F7B8B9">
    <property type="interactions" value="3575"/>
</dbReference>
<dbReference type="Pfam" id="PF00443">
    <property type="entry name" value="UCH"/>
    <property type="match status" value="1"/>
</dbReference>
<feature type="compositionally biased region" description="Basic residues" evidence="9">
    <location>
        <begin position="17"/>
        <end position="35"/>
    </location>
</feature>
<evidence type="ECO:0000256" key="2">
    <source>
        <dbReference type="ARBA" id="ARBA00009085"/>
    </source>
</evidence>
<dbReference type="STRING" id="9258.ENSOANP00000005200"/>
<dbReference type="InterPro" id="IPR038765">
    <property type="entry name" value="Papain-like_cys_pep_sf"/>
</dbReference>
<feature type="compositionally biased region" description="Basic and acidic residues" evidence="9">
    <location>
        <begin position="1031"/>
        <end position="1046"/>
    </location>
</feature>
<dbReference type="InterPro" id="IPR050164">
    <property type="entry name" value="Peptidase_C19"/>
</dbReference>
<feature type="compositionally biased region" description="Basic and acidic residues" evidence="9">
    <location>
        <begin position="1349"/>
        <end position="1383"/>
    </location>
</feature>
<feature type="compositionally biased region" description="Polar residues" evidence="9">
    <location>
        <begin position="807"/>
        <end position="822"/>
    </location>
</feature>
<feature type="compositionally biased region" description="Basic and acidic residues" evidence="9">
    <location>
        <begin position="972"/>
        <end position="987"/>
    </location>
</feature>
<feature type="compositionally biased region" description="Low complexity" evidence="9">
    <location>
        <begin position="550"/>
        <end position="570"/>
    </location>
</feature>
<feature type="domain" description="USP" evidence="10">
    <location>
        <begin position="184"/>
        <end position="485"/>
    </location>
</feature>
<organism evidence="11 12">
    <name type="scientific">Ornithorhynchus anatinus</name>
    <name type="common">Duckbill platypus</name>
    <dbReference type="NCBI Taxonomy" id="9258"/>
    <lineage>
        <taxon>Eukaryota</taxon>
        <taxon>Metazoa</taxon>
        <taxon>Chordata</taxon>
        <taxon>Craniata</taxon>
        <taxon>Vertebrata</taxon>
        <taxon>Euteleostomi</taxon>
        <taxon>Mammalia</taxon>
        <taxon>Monotremata</taxon>
        <taxon>Ornithorhynchidae</taxon>
        <taxon>Ornithorhynchus</taxon>
    </lineage>
</organism>
<gene>
    <name evidence="11" type="primary">USP42</name>
</gene>
<keyword evidence="7" id="KW-0378">Hydrolase</keyword>
<dbReference type="PANTHER" id="PTHR24006">
    <property type="entry name" value="UBIQUITIN CARBOXYL-TERMINAL HYDROLASE"/>
    <property type="match status" value="1"/>
</dbReference>